<proteinExistence type="predicted"/>
<protein>
    <submittedName>
        <fullName evidence="1">Uncharacterized protein</fullName>
    </submittedName>
</protein>
<accession>A0AAD6UJ75</accession>
<keyword evidence="2" id="KW-1185">Reference proteome</keyword>
<name>A0AAD6UJ75_9AGAR</name>
<dbReference type="AlphaFoldDB" id="A0AAD6UJ75"/>
<organism evidence="1 2">
    <name type="scientific">Mycena belliarum</name>
    <dbReference type="NCBI Taxonomy" id="1033014"/>
    <lineage>
        <taxon>Eukaryota</taxon>
        <taxon>Fungi</taxon>
        <taxon>Dikarya</taxon>
        <taxon>Basidiomycota</taxon>
        <taxon>Agaricomycotina</taxon>
        <taxon>Agaricomycetes</taxon>
        <taxon>Agaricomycetidae</taxon>
        <taxon>Agaricales</taxon>
        <taxon>Marasmiineae</taxon>
        <taxon>Mycenaceae</taxon>
        <taxon>Mycena</taxon>
    </lineage>
</organism>
<dbReference type="EMBL" id="JARJCN010000001">
    <property type="protein sequence ID" value="KAJ7104500.1"/>
    <property type="molecule type" value="Genomic_DNA"/>
</dbReference>
<reference evidence="1" key="1">
    <citation type="submission" date="2023-03" db="EMBL/GenBank/DDBJ databases">
        <title>Massive genome expansion in bonnet fungi (Mycena s.s.) driven by repeated elements and novel gene families across ecological guilds.</title>
        <authorList>
            <consortium name="Lawrence Berkeley National Laboratory"/>
            <person name="Harder C.B."/>
            <person name="Miyauchi S."/>
            <person name="Viragh M."/>
            <person name="Kuo A."/>
            <person name="Thoen E."/>
            <person name="Andreopoulos B."/>
            <person name="Lu D."/>
            <person name="Skrede I."/>
            <person name="Drula E."/>
            <person name="Henrissat B."/>
            <person name="Morin E."/>
            <person name="Kohler A."/>
            <person name="Barry K."/>
            <person name="LaButti K."/>
            <person name="Morin E."/>
            <person name="Salamov A."/>
            <person name="Lipzen A."/>
            <person name="Mereny Z."/>
            <person name="Hegedus B."/>
            <person name="Baldrian P."/>
            <person name="Stursova M."/>
            <person name="Weitz H."/>
            <person name="Taylor A."/>
            <person name="Grigoriev I.V."/>
            <person name="Nagy L.G."/>
            <person name="Martin F."/>
            <person name="Kauserud H."/>
        </authorList>
    </citation>
    <scope>NUCLEOTIDE SEQUENCE</scope>
    <source>
        <strain evidence="1">CBHHK173m</strain>
    </source>
</reference>
<sequence length="339" mass="38274">MAITTLESQRRNSVVLLETLPHKPPPPPAHQSRKALYPARNVRKEKPRGQLHPRWESAQTIRRYRIQAAERAFEDARLGRLAPGLLTHTSLFGTRTLAPPGAKALNMDDSDYRTFMIGDKVRVRRFKFSSEKRAWHWTEWQWGQVMLYLPMRSFAGNFGHAYVVRAMSRLTGKETIGNYVQFMGEICSEDGPDSKEDPCASAELCAKMRRKANCIYTRVDTPGTISNIPHKDVWIPAEVLSWVDGQDVFVEPLVGPAQGQQVFVKDALPYTLDTAVACRRQGQAVVGPDGKIFLNDIPVRPLPKSLPPQLPKSIFKFPSPAEMVADAGRHMIERLPPWL</sequence>
<comment type="caution">
    <text evidence="1">The sequence shown here is derived from an EMBL/GenBank/DDBJ whole genome shotgun (WGS) entry which is preliminary data.</text>
</comment>
<dbReference type="Proteomes" id="UP001222325">
    <property type="component" value="Unassembled WGS sequence"/>
</dbReference>
<evidence type="ECO:0000313" key="2">
    <source>
        <dbReference type="Proteomes" id="UP001222325"/>
    </source>
</evidence>
<evidence type="ECO:0000313" key="1">
    <source>
        <dbReference type="EMBL" id="KAJ7104500.1"/>
    </source>
</evidence>
<gene>
    <name evidence="1" type="ORF">B0H15DRAFT_960966</name>
</gene>